<name>A0ACC1SI96_9HYPO</name>
<proteinExistence type="predicted"/>
<gene>
    <name evidence="1" type="ORF">NM208_g5062</name>
</gene>
<dbReference type="Proteomes" id="UP001148629">
    <property type="component" value="Unassembled WGS sequence"/>
</dbReference>
<evidence type="ECO:0000313" key="2">
    <source>
        <dbReference type="Proteomes" id="UP001148629"/>
    </source>
</evidence>
<organism evidence="1 2">
    <name type="scientific">Fusarium decemcellulare</name>
    <dbReference type="NCBI Taxonomy" id="57161"/>
    <lineage>
        <taxon>Eukaryota</taxon>
        <taxon>Fungi</taxon>
        <taxon>Dikarya</taxon>
        <taxon>Ascomycota</taxon>
        <taxon>Pezizomycotina</taxon>
        <taxon>Sordariomycetes</taxon>
        <taxon>Hypocreomycetidae</taxon>
        <taxon>Hypocreales</taxon>
        <taxon>Nectriaceae</taxon>
        <taxon>Fusarium</taxon>
        <taxon>Fusarium decemcellulare species complex</taxon>
    </lineage>
</organism>
<evidence type="ECO:0000313" key="1">
    <source>
        <dbReference type="EMBL" id="KAJ3540441.1"/>
    </source>
</evidence>
<sequence>MSLCTVRQQLCPELKWEDEPLTNCVWWKEPAVKLLKDGEEKVMHSSWESFAASLSQDCPICWTPWRYIRSSPLVTPAEEQYHDFRSLMTEGWYRFEDSCYFISVGTWLPDFSIPFYVAAFIRALVTYTYAETESCHLIPDINTPESIAGLIRNWTDDCSNKHSTYRERDIFNLTMPTRLLDLSNADSERWAIVETKGDTHEYGKYVTLSHRWANNTPKLLRRGVYQLQHSYQDTRLPRHY</sequence>
<reference evidence="1" key="1">
    <citation type="submission" date="2022-08" db="EMBL/GenBank/DDBJ databases">
        <title>Genome Sequence of Fusarium decemcellulare.</title>
        <authorList>
            <person name="Buettner E."/>
        </authorList>
    </citation>
    <scope>NUCLEOTIDE SEQUENCE</scope>
    <source>
        <strain evidence="1">Babe19</strain>
    </source>
</reference>
<protein>
    <submittedName>
        <fullName evidence="1">Uncharacterized protein</fullName>
    </submittedName>
</protein>
<accession>A0ACC1SI96</accession>
<keyword evidence="2" id="KW-1185">Reference proteome</keyword>
<dbReference type="EMBL" id="JANRMS010000408">
    <property type="protein sequence ID" value="KAJ3540441.1"/>
    <property type="molecule type" value="Genomic_DNA"/>
</dbReference>
<comment type="caution">
    <text evidence="1">The sequence shown here is derived from an EMBL/GenBank/DDBJ whole genome shotgun (WGS) entry which is preliminary data.</text>
</comment>